<reference evidence="2" key="1">
    <citation type="submission" date="2022-11" db="EMBL/GenBank/DDBJ databases">
        <authorList>
            <person name="Kikuchi T."/>
        </authorList>
    </citation>
    <scope>NUCLEOTIDE SEQUENCE</scope>
    <source>
        <strain evidence="2">PS1010</strain>
    </source>
</reference>
<gene>
    <name evidence="2" type="ORF">CAMP_LOCUS6957</name>
</gene>
<evidence type="ECO:0000313" key="2">
    <source>
        <dbReference type="EMBL" id="CAI5444320.1"/>
    </source>
</evidence>
<keyword evidence="1" id="KW-1133">Transmembrane helix</keyword>
<evidence type="ECO:0000256" key="1">
    <source>
        <dbReference type="SAM" id="Phobius"/>
    </source>
</evidence>
<comment type="caution">
    <text evidence="2">The sequence shown here is derived from an EMBL/GenBank/DDBJ whole genome shotgun (WGS) entry which is preliminary data.</text>
</comment>
<sequence length="243" mass="28560">MPNLPDFIFKQIEGTSFKVHLAQCSSSKTFYDSYQVFLNSTEMLDGYEMYKKEVETYIKSVIKLSPHINWEIKNNRTKSFRKVIGRLLESPRYKCMPQVNPDFYSFIVDLDTHLGTNLDSNDLKLLEKRIVELAISYIRNIIINMQVNFDRINERLTDSDFDCEYLQISEYQNLNSQICDRFSNYKSFISPFAYCLMIICCVSIFAAHFANSKILEKEEKHRQIEIAEKKKLEQGKKGGEEDK</sequence>
<name>A0A9P1IFX3_9PELO</name>
<dbReference type="EMBL" id="CANHGI010000003">
    <property type="protein sequence ID" value="CAI5444320.1"/>
    <property type="molecule type" value="Genomic_DNA"/>
</dbReference>
<evidence type="ECO:0000313" key="3">
    <source>
        <dbReference type="Proteomes" id="UP001152747"/>
    </source>
</evidence>
<keyword evidence="1" id="KW-0812">Transmembrane</keyword>
<dbReference type="Proteomes" id="UP001152747">
    <property type="component" value="Unassembled WGS sequence"/>
</dbReference>
<proteinExistence type="predicted"/>
<organism evidence="2 3">
    <name type="scientific">Caenorhabditis angaria</name>
    <dbReference type="NCBI Taxonomy" id="860376"/>
    <lineage>
        <taxon>Eukaryota</taxon>
        <taxon>Metazoa</taxon>
        <taxon>Ecdysozoa</taxon>
        <taxon>Nematoda</taxon>
        <taxon>Chromadorea</taxon>
        <taxon>Rhabditida</taxon>
        <taxon>Rhabditina</taxon>
        <taxon>Rhabditomorpha</taxon>
        <taxon>Rhabditoidea</taxon>
        <taxon>Rhabditidae</taxon>
        <taxon>Peloderinae</taxon>
        <taxon>Caenorhabditis</taxon>
    </lineage>
</organism>
<keyword evidence="3" id="KW-1185">Reference proteome</keyword>
<keyword evidence="1" id="KW-0472">Membrane</keyword>
<feature type="transmembrane region" description="Helical" evidence="1">
    <location>
        <begin position="188"/>
        <end position="210"/>
    </location>
</feature>
<accession>A0A9P1IFX3</accession>
<protein>
    <submittedName>
        <fullName evidence="2">Uncharacterized protein</fullName>
    </submittedName>
</protein>
<dbReference type="AlphaFoldDB" id="A0A9P1IFX3"/>